<organism evidence="2 3">
    <name type="scientific">Proteus phage PM2</name>
    <dbReference type="NCBI Taxonomy" id="2025809"/>
    <lineage>
        <taxon>Viruses</taxon>
        <taxon>Duplodnaviria</taxon>
        <taxon>Heunggongvirae</taxon>
        <taxon>Uroviricota</taxon>
        <taxon>Caudoviricetes</taxon>
        <taxon>Pantevenvirales</taxon>
        <taxon>Straboviridae</taxon>
        <taxon>Bragavirus</taxon>
        <taxon>Bragavirus pm2</taxon>
    </lineage>
</organism>
<dbReference type="EMBL" id="MF001355">
    <property type="protein sequence ID" value="ASZ76480.1"/>
    <property type="molecule type" value="Genomic_DNA"/>
</dbReference>
<protein>
    <submittedName>
        <fullName evidence="2">Uncharacterized protein</fullName>
    </submittedName>
</protein>
<evidence type="ECO:0000256" key="1">
    <source>
        <dbReference type="SAM" id="Coils"/>
    </source>
</evidence>
<name>A0A249XWX4_9CAUD</name>
<dbReference type="RefSeq" id="YP_010092088.1">
    <property type="nucleotide sequence ID" value="NC_055727.1"/>
</dbReference>
<sequence length="234" mass="26656">MKVKLLNSCGYRSIKNLDFPVIVNATLEDGSIMIEYSEFVGMTGFNTPLASLSRNHISVDIGYIGAEILPEYVVNDASYIEGIRDTELKQYLKFNSSKGSDPKYKPVFILENPNDPFIDKVVVQYINSYDNKLIEKDIVLCHPLIEKSHWGKFMVLKDDFVPHNPDSDIEVLRRQIKELMSAVEEATLIKEEAKNLYKTDPDQATKLFKKAGKTVTPIKSKVYLTIETIEKDIK</sequence>
<reference evidence="2 3" key="1">
    <citation type="submission" date="2017-04" db="EMBL/GenBank/DDBJ databases">
        <title>Complete Genome Sequence of Lytic Bacteriophage PM2 Infecting Proteus mirabilis Isolates.</title>
        <authorList>
            <person name="Kim D."/>
            <person name="Kim Y.J."/>
            <person name="Han B.K."/>
            <person name="Kim H."/>
        </authorList>
    </citation>
    <scope>NUCLEOTIDE SEQUENCE [LARGE SCALE GENOMIC DNA]</scope>
</reference>
<dbReference type="GeneID" id="65109633"/>
<dbReference type="Proteomes" id="UP000257595">
    <property type="component" value="Segment"/>
</dbReference>
<evidence type="ECO:0000313" key="2">
    <source>
        <dbReference type="EMBL" id="ASZ76480.1"/>
    </source>
</evidence>
<feature type="coiled-coil region" evidence="1">
    <location>
        <begin position="169"/>
        <end position="196"/>
    </location>
</feature>
<accession>A0A249XWX4</accession>
<keyword evidence="1" id="KW-0175">Coiled coil</keyword>
<evidence type="ECO:0000313" key="3">
    <source>
        <dbReference type="Proteomes" id="UP000257595"/>
    </source>
</evidence>
<keyword evidence="3" id="KW-1185">Reference proteome</keyword>
<proteinExistence type="predicted"/>
<dbReference type="KEGG" id="vg:65109633"/>